<evidence type="ECO:0000256" key="1">
    <source>
        <dbReference type="ARBA" id="ARBA00010234"/>
    </source>
</evidence>
<reference evidence="6" key="1">
    <citation type="submission" date="2016-10" db="EMBL/GenBank/DDBJ databases">
        <authorList>
            <person name="Varghese N."/>
            <person name="Submissions S."/>
        </authorList>
    </citation>
    <scope>NUCLEOTIDE SEQUENCE [LARGE SCALE GENOMIC DNA]</scope>
    <source>
        <strain evidence="6">DSM 24204</strain>
    </source>
</reference>
<dbReference type="OrthoDB" id="5688127at2"/>
<comment type="similarity">
    <text evidence="1">Belongs to the phage antitermination Q type 1 family.</text>
</comment>
<sequence>MKKDELKARLINWGRWSREVEIHTGYPSLSAFLNTSDMCIPSSVTGTEKEILEVEKAVCKLKQFDELGYEVIKTYYINNISLNKISKDIKRSKGYVHTVFRGAEMFIHGFLS</sequence>
<evidence type="ECO:0000256" key="2">
    <source>
        <dbReference type="ARBA" id="ARBA00023015"/>
    </source>
</evidence>
<evidence type="ECO:0008006" key="7">
    <source>
        <dbReference type="Google" id="ProtNLM"/>
    </source>
</evidence>
<dbReference type="RefSeq" id="WP_090920546.1">
    <property type="nucleotide sequence ID" value="NZ_CP016180.1"/>
</dbReference>
<organism evidence="5 6">
    <name type="scientific">Phocoenobacter skyensis</name>
    <dbReference type="NCBI Taxonomy" id="97481"/>
    <lineage>
        <taxon>Bacteria</taxon>
        <taxon>Pseudomonadati</taxon>
        <taxon>Pseudomonadota</taxon>
        <taxon>Gammaproteobacteria</taxon>
        <taxon>Pasteurellales</taxon>
        <taxon>Pasteurellaceae</taxon>
        <taxon>Phocoenobacter</taxon>
    </lineage>
</organism>
<evidence type="ECO:0000256" key="3">
    <source>
        <dbReference type="ARBA" id="ARBA00023125"/>
    </source>
</evidence>
<dbReference type="Pfam" id="PF06530">
    <property type="entry name" value="Phage_antitermQ"/>
    <property type="match status" value="1"/>
</dbReference>
<accession>A0A1H7V8C5</accession>
<dbReference type="GO" id="GO:0060567">
    <property type="term" value="P:negative regulation of termination of DNA-templated transcription"/>
    <property type="evidence" value="ECO:0007669"/>
    <property type="project" value="InterPro"/>
</dbReference>
<proteinExistence type="inferred from homology"/>
<dbReference type="STRING" id="97481.SAMN05444853_1044"/>
<keyword evidence="3" id="KW-0238">DNA-binding</keyword>
<dbReference type="EMBL" id="FOBN01000004">
    <property type="protein sequence ID" value="SEM05249.1"/>
    <property type="molecule type" value="Genomic_DNA"/>
</dbReference>
<keyword evidence="2" id="KW-0805">Transcription regulation</keyword>
<evidence type="ECO:0000313" key="6">
    <source>
        <dbReference type="Proteomes" id="UP000198883"/>
    </source>
</evidence>
<dbReference type="Proteomes" id="UP000198883">
    <property type="component" value="Unassembled WGS sequence"/>
</dbReference>
<dbReference type="GeneID" id="83545314"/>
<protein>
    <recommendedName>
        <fullName evidence="7">Phage antitermination protein Q</fullName>
    </recommendedName>
</protein>
<dbReference type="AlphaFoldDB" id="A0A1H7V8C5"/>
<dbReference type="GO" id="GO:0003677">
    <property type="term" value="F:DNA binding"/>
    <property type="evidence" value="ECO:0007669"/>
    <property type="project" value="UniProtKB-KW"/>
</dbReference>
<keyword evidence="4" id="KW-0804">Transcription</keyword>
<dbReference type="InterPro" id="IPR010534">
    <property type="entry name" value="Phage_933W_GpQ"/>
</dbReference>
<evidence type="ECO:0000256" key="4">
    <source>
        <dbReference type="ARBA" id="ARBA00023163"/>
    </source>
</evidence>
<gene>
    <name evidence="5" type="ORF">SAMN05444853_1044</name>
</gene>
<evidence type="ECO:0000313" key="5">
    <source>
        <dbReference type="EMBL" id="SEM05249.1"/>
    </source>
</evidence>
<name>A0A1H7V8C5_9PAST</name>